<organism evidence="2 3">
    <name type="scientific">Ruminococcus bromii</name>
    <dbReference type="NCBI Taxonomy" id="40518"/>
    <lineage>
        <taxon>Bacteria</taxon>
        <taxon>Bacillati</taxon>
        <taxon>Bacillota</taxon>
        <taxon>Clostridia</taxon>
        <taxon>Eubacteriales</taxon>
        <taxon>Oscillospiraceae</taxon>
        <taxon>Ruminococcus</taxon>
    </lineage>
</organism>
<dbReference type="InterPro" id="IPR053907">
    <property type="entry name" value="DUF6935"/>
</dbReference>
<dbReference type="AlphaFoldDB" id="A0A2N0UZ47"/>
<feature type="domain" description="DUF6935" evidence="1">
    <location>
        <begin position="42"/>
        <end position="188"/>
    </location>
</feature>
<protein>
    <recommendedName>
        <fullName evidence="1">DUF6935 domain-containing protein</fullName>
    </recommendedName>
</protein>
<keyword evidence="3" id="KW-1185">Reference proteome</keyword>
<evidence type="ECO:0000313" key="3">
    <source>
        <dbReference type="Proteomes" id="UP000233425"/>
    </source>
</evidence>
<comment type="caution">
    <text evidence="2">The sequence shown here is derived from an EMBL/GenBank/DDBJ whole genome shotgun (WGS) entry which is preliminary data.</text>
</comment>
<reference evidence="2" key="1">
    <citation type="journal article" date="2018" name="Environ. Microbiol.">
        <title>Sporulation capability and amylosome conservation among diverse human colonic and rumen isolates of the keystone starch-degrader Ruminococcus bromii.</title>
        <authorList>
            <person name="Mukhopadhya I."/>
            <person name="Morais S."/>
            <person name="Laverde-Gomez J."/>
            <person name="Sheridan P.O."/>
            <person name="Walker A.W."/>
            <person name="Kelly W."/>
            <person name="Klieve A.V."/>
            <person name="Ouwerkerk D."/>
            <person name="Duncan S.H."/>
            <person name="Louis P."/>
            <person name="Koropatkin N."/>
            <person name="Cockburn D."/>
            <person name="Kibler R."/>
            <person name="Cooper P.J."/>
            <person name="Sandoval C."/>
            <person name="Crost E."/>
            <person name="Juge N."/>
            <person name="Bayer E.A."/>
            <person name="Flint H.J."/>
        </authorList>
    </citation>
    <scope>NUCLEOTIDE SEQUENCE [LARGE SCALE GENOMIC DNA]</scope>
    <source>
        <strain evidence="2">ATCC 27255</strain>
    </source>
</reference>
<dbReference type="EMBL" id="NNSR01000028">
    <property type="protein sequence ID" value="PKD32262.1"/>
    <property type="molecule type" value="Genomic_DNA"/>
</dbReference>
<name>A0A2N0UZ47_9FIRM</name>
<evidence type="ECO:0000313" key="2">
    <source>
        <dbReference type="EMBL" id="PKD32262.1"/>
    </source>
</evidence>
<proteinExistence type="predicted"/>
<accession>A0A2N0UZ47</accession>
<sequence length="194" mass="21959">MGIFDSLKNMTNQAVKNNVTKAVSGAVNNARYKSKTFVFADYPKNADELKKMPELDFSSPLSTAAFAMLVLLEYDESPENTIEMLNVLKGPQPMNGMDIQFLRDRIKGRGYIPRSYFEGSSVKNDYTPNVPYKITVSEYAYTYQSEGYAKVQVQSSGADSPRPIELRRKGNQWFLWRNLALSDIRTPASDDPWA</sequence>
<dbReference type="Proteomes" id="UP000233425">
    <property type="component" value="Unassembled WGS sequence"/>
</dbReference>
<dbReference type="RefSeq" id="WP_101028573.1">
    <property type="nucleotide sequence ID" value="NZ_CABMMZ010000028.1"/>
</dbReference>
<dbReference type="Pfam" id="PF22043">
    <property type="entry name" value="DUF6935"/>
    <property type="match status" value="1"/>
</dbReference>
<gene>
    <name evidence="2" type="ORF">RBATCC27255_00467</name>
</gene>
<evidence type="ECO:0000259" key="1">
    <source>
        <dbReference type="Pfam" id="PF22043"/>
    </source>
</evidence>